<accession>A0AAU8P8P9</accession>
<organism evidence="1 2">
    <name type="scientific">Desulfofundulus kuznetsovii (strain DSM 6115 / VKM B-1805 / 17)</name>
    <name type="common">Desulfotomaculum kuznetsovii</name>
    <dbReference type="NCBI Taxonomy" id="760568"/>
    <lineage>
        <taxon>Bacteria</taxon>
        <taxon>Bacillati</taxon>
        <taxon>Bacillota</taxon>
        <taxon>Clostridia</taxon>
        <taxon>Eubacteriales</taxon>
        <taxon>Peptococcaceae</taxon>
        <taxon>Desulfofundulus</taxon>
    </lineage>
</organism>
<gene>
    <name evidence="1" type="ordered locus">Desku_1052</name>
</gene>
<dbReference type="KEGG" id="dku:Desku_1052"/>
<sequence>MTIGPVPMCLSCKHFIETEEGNVCKAFPQGIPRQIFFEYYDHRKEFPGDGGVRFELKYEEDRERIEFIYGTIQKDNRFRQKTKRTRRAVQMGGPGSGRWWGGGLPEAGHFPFKAKGFLGPARCARNSKLGRQCQREHRNRHGWPALPAAGIFYVPGMGNGKILNTGCHWCKWPASATRPVGFLHAPFAGGGWASYTFHRAGNISGAGTAII</sequence>
<dbReference type="Proteomes" id="UP000009229">
    <property type="component" value="Chromosome"/>
</dbReference>
<dbReference type="AlphaFoldDB" id="A0AAU8P8P9"/>
<keyword evidence="2" id="KW-1185">Reference proteome</keyword>
<dbReference type="EMBL" id="CP002770">
    <property type="protein sequence ID" value="AEG14639.1"/>
    <property type="molecule type" value="Genomic_DNA"/>
</dbReference>
<protein>
    <submittedName>
        <fullName evidence="1">Uncharacterized protein</fullName>
    </submittedName>
</protein>
<name>A0AAU8P8P9_DESK7</name>
<reference evidence="2" key="1">
    <citation type="submission" date="2011-05" db="EMBL/GenBank/DDBJ databases">
        <title>Complete sequence of Desulfotomaculum kuznetsovii DSM 6115.</title>
        <authorList>
            <person name="Lucas S."/>
            <person name="Han J."/>
            <person name="Lapidus A."/>
            <person name="Cheng J.-F."/>
            <person name="Goodwin L."/>
            <person name="Pitluck S."/>
            <person name="Peters L."/>
            <person name="Mikhailova N."/>
            <person name="Lu M."/>
            <person name="Saunders E."/>
            <person name="Han C."/>
            <person name="Tapia R."/>
            <person name="Land M."/>
            <person name="Hauser L."/>
            <person name="Kyrpides N."/>
            <person name="Ivanova N."/>
            <person name="Pagani I."/>
            <person name="Nazina T."/>
            <person name="Ivanova A."/>
            <person name="Parshina S."/>
            <person name="Kuever J."/>
            <person name="Muyzer G."/>
            <person name="Plugge C."/>
            <person name="Stams A."/>
            <person name="Woyke T."/>
        </authorList>
    </citation>
    <scope>NUCLEOTIDE SEQUENCE [LARGE SCALE GENOMIC DNA]</scope>
    <source>
        <strain evidence="2">DSM 6115 / VKM B-1805 / 17</strain>
    </source>
</reference>
<evidence type="ECO:0000313" key="2">
    <source>
        <dbReference type="Proteomes" id="UP000009229"/>
    </source>
</evidence>
<proteinExistence type="predicted"/>
<evidence type="ECO:0000313" key="1">
    <source>
        <dbReference type="EMBL" id="AEG14639.1"/>
    </source>
</evidence>